<evidence type="ECO:0000256" key="1">
    <source>
        <dbReference type="SAM" id="MobiDB-lite"/>
    </source>
</evidence>
<dbReference type="NCBIfam" id="TIGR03696">
    <property type="entry name" value="Rhs_assc_core"/>
    <property type="match status" value="1"/>
</dbReference>
<sequence>MRLHASVIGALTLALSIPAGLTPIAAAAEPLGRPDVPGPRVSKVTPAPTGAKEARERVAKTKADNAKRAQTARAERAVTWPKPSAHTRALGAKPGLTDLVHIAPVASANSTKRSAVKQAAPAADGTATVKVLDQKAARKAGIIGLVFTASVQTPGAAKVTVDYESFASAVGGNWGGRLGLVSLPACALTTPHKPACRKQTPLPSTNDTLAQTVTARTTIAAATISKDQPDAAPTGRTATVAATASASTVMALTATSSSSERGDHQATPLSSSATWEAGSSSGSYSWSYPITTPPAAAGPAPSLTLSYDSGSIDGRTANTNNQGSQVGTGFDLTSSYIERKYGSCDDDGQADKSGLCWKYENATLVLNGQATELVKDDTTGTWRLKNDDASKVTHKTGAANGDDGDDIVNGTGDGKGEYWTVTTGDGTVYTFGLNKLPGAGTERTNSVWTVPVFGDDADEPGYSSGTTFAGRAKTQAWRWNLDFVQDVHGNASTYWYTAEGNHYAKNGDKTNLAAYTRGGYLKQIQYGQRTDTLFTGVTASKIDFTYAERCLAADCSSLNADTADNWPDVPFDAICSASETNCISNGPAFFTRKRLTGIDTSVWSTAAEPDAFKSVDSYKLTQEFLDGQDIGNSSDQSLTLKSLQRTGKNGTAITLPAVNLTYHMRPNRVDSPSDNIAPVSMPRLNQVDSETGAITTITMSAPECVIGSKMPAAEDNNNLSCFPVYWPINGGDPALDWFHKYNVTAVTVSDPAGNNEALEYSYTYETPGWHYNDDPLTKENERTWSTWRGYQKVTAYTGDSAHPRSKTVKLFMQGMHGDKLKNGTTRTAVVKGIDLDNDPSITTDNRYLGDANDLDVYAGQLRQQITYNGATAISNTFNSIWAKQTASQQKSYAHTKAYFVRTSRTYSDTYLTAAKTWRTAVTSYTYDDTYGMPTRTENHGDWAKAGDETCTRTWYARNPDAGLTSLVSRTRTVGSACLASGALITDDQLDLPANSDTPGDVLSDTATVYDTPNATGWIADQTPSLGLPTWTGRAKAYPAPIGTADRHPAVNGGWQTVSRTTYDTTTSKLGRPISITNADGQTVTTTYYPAATGPLTSTIVTAPKLESNGQTHKTYTYVDPARGSITRNFDANLKRTENSYDALGRITATWLPNRDKSAGYSASATYAYHLTRNAEPWTSTSTLKADGTTYQTSYALSDSLLRPLQTQTPSPLGGRILTDTRYDSRGLAYETYGDIYDNANAPNGTYTRASYAHTPVLNQTTFDAAARPTTSSLLVLGVKKWETTTSYTGDSVGSTAVQGGTATRTITDALGRTTETRTYSGTTPADTQYGAATGTPYTSVSYTYARDGKQTQIVGPDSSKWTYKYDLFGRQTSATDPDSGTRTTTYTLLDQILTTTDARNSTLIHRYDEIGRKTGLWQTSQTDSNKLATWTYDTLVKGLVDSSTRYVGGINGKAYTRNVTEYDSLGREIGTNLVLPSDDPLVTSGAVPATISFGTAYRLDGTVSNTKEPAAGGLPAEIVSPGYNAYGFPIRLSGTSDYLLGVSYSALGRIQQMALGTSTAHGIKKAYLNYNHEEGTGRLLRSTITDETHPWTPQNLNYTYDQAGNVTSISDTSTLGGTSKADHQCFTYDGQRRLTEAWTPKSNDCSTTGRTTANLDGPAPYWTSYTYNTAGQRSTETQHATDGTTTRRYCYNGTSHALIATTTGDCAGTAAQYAYDAAGNTTRRNERTGATTSQTLGWNSEGNLSRLTENATSTDYVYDADGELLIRRTTGGETVLYLGSTEVHATATKSWANRYYTVADTTVAVRSSETGTPKVSWLGGDHHGTQTLALAGDETQTISKRYTSPFGAERGTPTGTWPDDKGFLGKTHDESSSLTHIGARQYDPSIGQFISVDPLLIPEQHQSLNGYSYANQHPTTTSDPSGLCEDPGNGRCHQSSTSGSGRRGTYDSAFDENPGVAGGGWGAEAAPAAEPEEKVQCYRVKCSSPGAPINYGTPPPDENFDWSSLLPDGPLVSLLQGDWEETKRRLFEGNCDPDSPIVCEQHKTGTVDVGGAGALGKTLTKAVGKKAAKNAAKEILSGKIKYGENFLSRAVILQRLLTKDRKGNFAAAVLEDGSILLGRSKGKGRQGTHAEEDILNQANGRKILSLYSERDPCAWKCAGKLAQAGVTNITWSFTHNGGAAARAQGAREWDAAMDKLFQ</sequence>
<protein>
    <submittedName>
        <fullName evidence="3">RHS repeat-associated core domain-containing protein</fullName>
    </submittedName>
</protein>
<keyword evidence="2" id="KW-0732">Signal</keyword>
<feature type="region of interest" description="Disordered" evidence="1">
    <location>
        <begin position="1907"/>
        <end position="1964"/>
    </location>
</feature>
<dbReference type="Gene3D" id="2.180.10.10">
    <property type="entry name" value="RHS repeat-associated core"/>
    <property type="match status" value="1"/>
</dbReference>
<dbReference type="RefSeq" id="WP_351978856.1">
    <property type="nucleotide sequence ID" value="NZ_JBEPBX010000045.1"/>
</dbReference>
<evidence type="ECO:0000256" key="2">
    <source>
        <dbReference type="SAM" id="SignalP"/>
    </source>
</evidence>
<evidence type="ECO:0000313" key="4">
    <source>
        <dbReference type="Proteomes" id="UP001445472"/>
    </source>
</evidence>
<dbReference type="Proteomes" id="UP001445472">
    <property type="component" value="Unassembled WGS sequence"/>
</dbReference>
<reference evidence="3 4" key="1">
    <citation type="submission" date="2024-06" db="EMBL/GenBank/DDBJ databases">
        <title>The Natural Products Discovery Center: Release of the First 8490 Sequenced Strains for Exploring Actinobacteria Biosynthetic Diversity.</title>
        <authorList>
            <person name="Kalkreuter E."/>
            <person name="Kautsar S.A."/>
            <person name="Yang D."/>
            <person name="Bader C.D."/>
            <person name="Teijaro C.N."/>
            <person name="Fluegel L."/>
            <person name="Davis C.M."/>
            <person name="Simpson J.R."/>
            <person name="Lauterbach L."/>
            <person name="Steele A.D."/>
            <person name="Gui C."/>
            <person name="Meng S."/>
            <person name="Li G."/>
            <person name="Viehrig K."/>
            <person name="Ye F."/>
            <person name="Su P."/>
            <person name="Kiefer A.F."/>
            <person name="Nichols A."/>
            <person name="Cepeda A.J."/>
            <person name="Yan W."/>
            <person name="Fan B."/>
            <person name="Jiang Y."/>
            <person name="Adhikari A."/>
            <person name="Zheng C.-J."/>
            <person name="Schuster L."/>
            <person name="Cowan T.M."/>
            <person name="Smanski M.J."/>
            <person name="Chevrette M.G."/>
            <person name="De Carvalho L.P.S."/>
            <person name="Shen B."/>
        </authorList>
    </citation>
    <scope>NUCLEOTIDE SEQUENCE [LARGE SCALE GENOMIC DNA]</scope>
    <source>
        <strain evidence="3 4">NPDC000837</strain>
    </source>
</reference>
<dbReference type="SUPFAM" id="SSF53927">
    <property type="entry name" value="Cytidine deaminase-like"/>
    <property type="match status" value="1"/>
</dbReference>
<gene>
    <name evidence="3" type="ORF">ABT276_31915</name>
</gene>
<accession>A0ABV1V489</accession>
<dbReference type="InterPro" id="IPR022385">
    <property type="entry name" value="Rhs_assc_core"/>
</dbReference>
<dbReference type="PANTHER" id="PTHR32305:SF17">
    <property type="entry name" value="TRNA NUCLEASE WAPA"/>
    <property type="match status" value="1"/>
</dbReference>
<dbReference type="Pfam" id="PF05593">
    <property type="entry name" value="RHS_repeat"/>
    <property type="match status" value="1"/>
</dbReference>
<comment type="caution">
    <text evidence="3">The sequence shown here is derived from an EMBL/GenBank/DDBJ whole genome shotgun (WGS) entry which is preliminary data.</text>
</comment>
<proteinExistence type="predicted"/>
<organism evidence="3 4">
    <name type="scientific">Streptomyces xantholiticus</name>
    <dbReference type="NCBI Taxonomy" id="68285"/>
    <lineage>
        <taxon>Bacteria</taxon>
        <taxon>Bacillati</taxon>
        <taxon>Actinomycetota</taxon>
        <taxon>Actinomycetes</taxon>
        <taxon>Kitasatosporales</taxon>
        <taxon>Streptomycetaceae</taxon>
        <taxon>Streptomyces</taxon>
    </lineage>
</organism>
<dbReference type="InterPro" id="IPR050708">
    <property type="entry name" value="T6SS_VgrG/RHS"/>
</dbReference>
<dbReference type="NCBIfam" id="TIGR01643">
    <property type="entry name" value="YD_repeat_2x"/>
    <property type="match status" value="1"/>
</dbReference>
<name>A0ABV1V489_9ACTN</name>
<dbReference type="Gene3D" id="3.40.140.10">
    <property type="entry name" value="Cytidine Deaminase, domain 2"/>
    <property type="match status" value="1"/>
</dbReference>
<feature type="region of interest" description="Disordered" evidence="1">
    <location>
        <begin position="253"/>
        <end position="276"/>
    </location>
</feature>
<evidence type="ECO:0000313" key="3">
    <source>
        <dbReference type="EMBL" id="MER6617836.1"/>
    </source>
</evidence>
<keyword evidence="4" id="KW-1185">Reference proteome</keyword>
<dbReference type="InterPro" id="IPR031325">
    <property type="entry name" value="RHS_repeat"/>
</dbReference>
<dbReference type="InterPro" id="IPR016193">
    <property type="entry name" value="Cytidine_deaminase-like"/>
</dbReference>
<dbReference type="InterPro" id="IPR006530">
    <property type="entry name" value="YD"/>
</dbReference>
<feature type="signal peptide" evidence="2">
    <location>
        <begin position="1"/>
        <end position="27"/>
    </location>
</feature>
<dbReference type="EMBL" id="JBEPBX010000045">
    <property type="protein sequence ID" value="MER6617836.1"/>
    <property type="molecule type" value="Genomic_DNA"/>
</dbReference>
<dbReference type="InterPro" id="IPR032722">
    <property type="entry name" value="Deaminase_XOO_2897"/>
</dbReference>
<feature type="chain" id="PRO_5045217103" evidence="2">
    <location>
        <begin position="28"/>
        <end position="2198"/>
    </location>
</feature>
<dbReference type="Pfam" id="PF14440">
    <property type="entry name" value="XOO_2897-deam"/>
    <property type="match status" value="1"/>
</dbReference>
<feature type="compositionally biased region" description="Polar residues" evidence="1">
    <location>
        <begin position="1907"/>
        <end position="1920"/>
    </location>
</feature>
<dbReference type="PANTHER" id="PTHR32305">
    <property type="match status" value="1"/>
</dbReference>